<dbReference type="RefSeq" id="WP_221250348.1">
    <property type="nucleotide sequence ID" value="NZ_AP024355.1"/>
</dbReference>
<keyword evidence="7" id="KW-1185">Reference proteome</keyword>
<proteinExistence type="inferred from homology"/>
<dbReference type="InterPro" id="IPR051010">
    <property type="entry name" value="BCAA_transport"/>
</dbReference>
<evidence type="ECO:0000256" key="1">
    <source>
        <dbReference type="ARBA" id="ARBA00010062"/>
    </source>
</evidence>
<accession>A0ABM8I1V8</accession>
<reference evidence="6 7" key="1">
    <citation type="journal article" date="2016" name="C (Basel)">
        <title>Selective Growth of and Electricity Production by Marine Exoelectrogenic Bacteria in Self-Aggregated Hydrogel of Microbially Reduced Graphene Oxide.</title>
        <authorList>
            <person name="Yoshida N."/>
            <person name="Goto Y."/>
            <person name="Miyata Y."/>
        </authorList>
    </citation>
    <scope>NUCLEOTIDE SEQUENCE [LARGE SCALE GENOMIC DNA]</scope>
    <source>
        <strain evidence="6 7">NIT-T3</strain>
    </source>
</reference>
<dbReference type="Pfam" id="PF13432">
    <property type="entry name" value="TPR_16"/>
    <property type="match status" value="1"/>
</dbReference>
<feature type="chain" id="PRO_5045273020" description="Leucine-binding protein domain-containing protein" evidence="4">
    <location>
        <begin position="26"/>
        <end position="628"/>
    </location>
</feature>
<dbReference type="PANTHER" id="PTHR30483:SF6">
    <property type="entry name" value="PERIPLASMIC BINDING PROTEIN OF ABC TRANSPORTER FOR NATURAL AMINO ACIDS"/>
    <property type="match status" value="1"/>
</dbReference>
<protein>
    <recommendedName>
        <fullName evidence="5">Leucine-binding protein domain-containing protein</fullName>
    </recommendedName>
</protein>
<comment type="similarity">
    <text evidence="1">Belongs to the leucine-binding protein family.</text>
</comment>
<dbReference type="SUPFAM" id="SSF48452">
    <property type="entry name" value="TPR-like"/>
    <property type="match status" value="1"/>
</dbReference>
<feature type="domain" description="Leucine-binding protein" evidence="5">
    <location>
        <begin position="271"/>
        <end position="622"/>
    </location>
</feature>
<evidence type="ECO:0000259" key="5">
    <source>
        <dbReference type="Pfam" id="PF13458"/>
    </source>
</evidence>
<keyword evidence="2 4" id="KW-0732">Signal</keyword>
<evidence type="ECO:0000256" key="4">
    <source>
        <dbReference type="SAM" id="SignalP"/>
    </source>
</evidence>
<feature type="signal peptide" evidence="4">
    <location>
        <begin position="1"/>
        <end position="25"/>
    </location>
</feature>
<dbReference type="InterPro" id="IPR028082">
    <property type="entry name" value="Peripla_BP_I"/>
</dbReference>
<organism evidence="6 7">
    <name type="scientific">Desulfuromonas versatilis</name>
    <dbReference type="NCBI Taxonomy" id="2802975"/>
    <lineage>
        <taxon>Bacteria</taxon>
        <taxon>Pseudomonadati</taxon>
        <taxon>Thermodesulfobacteriota</taxon>
        <taxon>Desulfuromonadia</taxon>
        <taxon>Desulfuromonadales</taxon>
        <taxon>Desulfuromonadaceae</taxon>
        <taxon>Desulfuromonas</taxon>
    </lineage>
</organism>
<dbReference type="CDD" id="cd06339">
    <property type="entry name" value="PBP1_YraM_LppC_lipoprotein-like"/>
    <property type="match status" value="1"/>
</dbReference>
<evidence type="ECO:0000256" key="2">
    <source>
        <dbReference type="ARBA" id="ARBA00022729"/>
    </source>
</evidence>
<dbReference type="Pfam" id="PF13458">
    <property type="entry name" value="Peripla_BP_6"/>
    <property type="match status" value="1"/>
</dbReference>
<sequence length="628" mass="67932">MTGFRGVRLLVLAAAFWAVAASATAAGVDLFGERRPVTTESSLQQGIELYQAGRSEEALGLLRGFVVRNYNSPQLPTAYLYLGRIFFDQGRPDEALLYLERIPAAQRTQELTLLEGAALVHTGEAERGLSLLQQVAPDGLPSRDRALFYGAMAEAKGRQGRPLESLALLHQGLLSTAAPEAEKLLAQAHGLVQGQLSDAELAEAAFMFRGTPIGADVNLKLAEQALAGGDRQRAQQLADEAVRSNAAFPYRAEAASLLDRSSGSSYLQRAVGVLLPLSGRYATFGQLVRRGMELALEIHNQSAPAVQLLFRDSGAEPEDSAREVAELANGQRVMAIAGPLTGGAAAAAATRAQQERVPLLTLSQRDGLPETGPYVFRNSLTNLQQVQTLVRYAVGEKGLRRFAILFPENKLGYEFAELFSREVEAFGGRVVAREGYAEKATDFRRQVRLLKGENPDAPEKEAKPGQAPARPEAPFDALFIPDYADQVGLVAPQLAFYGLDKLPLLGINGWNSPDLLRVAGRYVEGAVFADGFFLASSNPVVREFVALYTAKYGEEPSILEAQGFDAAGILLSVLDRPEVRSREDLLQALTQLRDYPGVTGTTGFNGQGECEKGLFLLQVQNGEFRQIN</sequence>
<dbReference type="EMBL" id="AP024355">
    <property type="protein sequence ID" value="BCR06974.1"/>
    <property type="molecule type" value="Genomic_DNA"/>
</dbReference>
<feature type="region of interest" description="Disordered" evidence="3">
    <location>
        <begin position="450"/>
        <end position="470"/>
    </location>
</feature>
<dbReference type="InterPro" id="IPR011990">
    <property type="entry name" value="TPR-like_helical_dom_sf"/>
</dbReference>
<dbReference type="Gene3D" id="3.40.50.2300">
    <property type="match status" value="2"/>
</dbReference>
<dbReference type="Proteomes" id="UP001319827">
    <property type="component" value="Chromosome"/>
</dbReference>
<gene>
    <name evidence="6" type="ORF">DESUT3_40430</name>
</gene>
<dbReference type="Gene3D" id="1.25.40.10">
    <property type="entry name" value="Tetratricopeptide repeat domain"/>
    <property type="match status" value="1"/>
</dbReference>
<evidence type="ECO:0000256" key="3">
    <source>
        <dbReference type="SAM" id="MobiDB-lite"/>
    </source>
</evidence>
<dbReference type="SUPFAM" id="SSF53822">
    <property type="entry name" value="Periplasmic binding protein-like I"/>
    <property type="match status" value="1"/>
</dbReference>
<dbReference type="InterPro" id="IPR028081">
    <property type="entry name" value="Leu-bd"/>
</dbReference>
<name>A0ABM8I1V8_9BACT</name>
<feature type="compositionally biased region" description="Basic and acidic residues" evidence="3">
    <location>
        <begin position="450"/>
        <end position="463"/>
    </location>
</feature>
<evidence type="ECO:0000313" key="6">
    <source>
        <dbReference type="EMBL" id="BCR06974.1"/>
    </source>
</evidence>
<reference evidence="6 7" key="2">
    <citation type="journal article" date="2021" name="Int. J. Syst. Evol. Microbiol.">
        <title>Isolation and Polyphasic Characterization of Desulfuromonas versatilis sp. Nov., an Electrogenic Bacteria Capable of Versatile Metabolism Isolated from a Graphene Oxide-Reducing Enrichment Culture.</title>
        <authorList>
            <person name="Xie L."/>
            <person name="Yoshida N."/>
            <person name="Ishii S."/>
            <person name="Meng L."/>
        </authorList>
    </citation>
    <scope>NUCLEOTIDE SEQUENCE [LARGE SCALE GENOMIC DNA]</scope>
    <source>
        <strain evidence="6 7">NIT-T3</strain>
    </source>
</reference>
<evidence type="ECO:0000313" key="7">
    <source>
        <dbReference type="Proteomes" id="UP001319827"/>
    </source>
</evidence>
<dbReference type="PANTHER" id="PTHR30483">
    <property type="entry name" value="LEUCINE-SPECIFIC-BINDING PROTEIN"/>
    <property type="match status" value="1"/>
</dbReference>